<feature type="domain" description="UBC core" evidence="6">
    <location>
        <begin position="4"/>
        <end position="154"/>
    </location>
</feature>
<dbReference type="PROSITE" id="PS50127">
    <property type="entry name" value="UBC_2"/>
    <property type="match status" value="1"/>
</dbReference>
<evidence type="ECO:0000256" key="1">
    <source>
        <dbReference type="ARBA" id="ARBA00004906"/>
    </source>
</evidence>
<evidence type="ECO:0000313" key="8">
    <source>
        <dbReference type="Proteomes" id="UP001321479"/>
    </source>
</evidence>
<name>A0ABM7NSF4_9VIRU</name>
<dbReference type="SUPFAM" id="SSF54495">
    <property type="entry name" value="UBC-like"/>
    <property type="match status" value="1"/>
</dbReference>
<dbReference type="EC" id="2.3.2.23" evidence="2"/>
<dbReference type="InterPro" id="IPR050113">
    <property type="entry name" value="Ub_conjugating_enzyme"/>
</dbReference>
<keyword evidence="8" id="KW-1185">Reference proteome</keyword>
<dbReference type="Proteomes" id="UP001321479">
    <property type="component" value="Segment"/>
</dbReference>
<evidence type="ECO:0000256" key="4">
    <source>
        <dbReference type="ARBA" id="ARBA00031729"/>
    </source>
</evidence>
<evidence type="ECO:0000256" key="3">
    <source>
        <dbReference type="ARBA" id="ARBA00030012"/>
    </source>
</evidence>
<keyword evidence="5" id="KW-1133">Transmembrane helix</keyword>
<evidence type="ECO:0000313" key="7">
    <source>
        <dbReference type="EMBL" id="BCS83079.1"/>
    </source>
</evidence>
<dbReference type="InterPro" id="IPR016135">
    <property type="entry name" value="UBQ-conjugating_enzyme/RWD"/>
</dbReference>
<reference evidence="7 8" key="1">
    <citation type="submission" date="2021-02" db="EMBL/GenBank/DDBJ databases">
        <title>Cotonvirus japonicus, which uses Golgi apparatus of host cells for its virion factory, phylogenetically links tailed tupanvirus and icosahedral mimivirus.</title>
        <authorList>
            <person name="Takahashi H."/>
            <person name="Fukaya S."/>
            <person name="Song C."/>
            <person name="Murata K."/>
            <person name="Takemura M."/>
        </authorList>
    </citation>
    <scope>NUCLEOTIDE SEQUENCE [LARGE SCALE GENOMIC DNA]</scope>
</reference>
<accession>A0ABM7NSF4</accession>
<evidence type="ECO:0000259" key="6">
    <source>
        <dbReference type="PROSITE" id="PS50127"/>
    </source>
</evidence>
<dbReference type="GeneID" id="80558284"/>
<comment type="pathway">
    <text evidence="1">Protein modification; protein ubiquitination.</text>
</comment>
<feature type="transmembrane region" description="Helical" evidence="5">
    <location>
        <begin position="99"/>
        <end position="117"/>
    </location>
</feature>
<evidence type="ECO:0000256" key="5">
    <source>
        <dbReference type="SAM" id="Phobius"/>
    </source>
</evidence>
<dbReference type="CDD" id="cd00195">
    <property type="entry name" value="UBCc_UEV"/>
    <property type="match status" value="1"/>
</dbReference>
<sequence>MNTSNIRRIQNEAKKINTDKSTYSDLFIVNMVDDNIYTWIAEIRGPIKSIYENYKFKLEIELPNDYPYSAPKVKFITPIQHMNVNDKGDICLNILKKEGWSVALNIFSILLSIIILLDQPNSDDPFNSDLAGLFRSNYEDYINKIKSHCDKYADKW</sequence>
<dbReference type="EMBL" id="AP024483">
    <property type="protein sequence ID" value="BCS83079.1"/>
    <property type="molecule type" value="Genomic_DNA"/>
</dbReference>
<dbReference type="SMART" id="SM00212">
    <property type="entry name" value="UBCc"/>
    <property type="match status" value="1"/>
</dbReference>
<keyword evidence="5" id="KW-0472">Membrane</keyword>
<organism evidence="7 8">
    <name type="scientific">Cotonvirus japonicus</name>
    <dbReference type="NCBI Taxonomy" id="2811091"/>
    <lineage>
        <taxon>Viruses</taxon>
        <taxon>Varidnaviria</taxon>
        <taxon>Bamfordvirae</taxon>
        <taxon>Nucleocytoviricota</taxon>
        <taxon>Megaviricetes</taxon>
        <taxon>Imitervirales</taxon>
        <taxon>Mimiviridae</taxon>
        <taxon>Megamimivirinae</taxon>
        <taxon>Cotonvirus</taxon>
        <taxon>Cotonvirus japonicum</taxon>
    </lineage>
</organism>
<protein>
    <recommendedName>
        <fullName evidence="2">E2 ubiquitin-conjugating enzyme</fullName>
        <ecNumber evidence="2">2.3.2.23</ecNumber>
    </recommendedName>
    <alternativeName>
        <fullName evidence="4">Ubiquitin carrier protein</fullName>
    </alternativeName>
    <alternativeName>
        <fullName evidence="3">Ubiquitin-protein ligase</fullName>
    </alternativeName>
</protein>
<dbReference type="InterPro" id="IPR000608">
    <property type="entry name" value="UBC"/>
</dbReference>
<dbReference type="RefSeq" id="YP_010841687.1">
    <property type="nucleotide sequence ID" value="NC_079139.1"/>
</dbReference>
<dbReference type="PANTHER" id="PTHR24067">
    <property type="entry name" value="UBIQUITIN-CONJUGATING ENZYME E2"/>
    <property type="match status" value="1"/>
</dbReference>
<evidence type="ECO:0000256" key="2">
    <source>
        <dbReference type="ARBA" id="ARBA00012486"/>
    </source>
</evidence>
<proteinExistence type="predicted"/>
<dbReference type="Pfam" id="PF00179">
    <property type="entry name" value="UQ_con"/>
    <property type="match status" value="1"/>
</dbReference>
<dbReference type="Gene3D" id="3.10.110.10">
    <property type="entry name" value="Ubiquitin Conjugating Enzyme"/>
    <property type="match status" value="1"/>
</dbReference>
<keyword evidence="5" id="KW-0812">Transmembrane</keyword>